<reference evidence="2 3" key="1">
    <citation type="submission" date="2017-11" db="EMBL/GenBank/DDBJ databases">
        <title>De-novo sequencing of pomegranate (Punica granatum L.) genome.</title>
        <authorList>
            <person name="Akparov Z."/>
            <person name="Amiraslanov A."/>
            <person name="Hajiyeva S."/>
            <person name="Abbasov M."/>
            <person name="Kaur K."/>
            <person name="Hamwieh A."/>
            <person name="Solovyev V."/>
            <person name="Salamov A."/>
            <person name="Braich B."/>
            <person name="Kosarev P."/>
            <person name="Mahmoud A."/>
            <person name="Hajiyev E."/>
            <person name="Babayeva S."/>
            <person name="Izzatullayeva V."/>
            <person name="Mammadov A."/>
            <person name="Mammadov A."/>
            <person name="Sharifova S."/>
            <person name="Ojaghi J."/>
            <person name="Eynullazada K."/>
            <person name="Bayramov B."/>
            <person name="Abdulazimova A."/>
            <person name="Shahmuradov I."/>
        </authorList>
    </citation>
    <scope>NUCLEOTIDE SEQUENCE [LARGE SCALE GENOMIC DNA]</scope>
    <source>
        <strain evidence="3">cv. AG2017</strain>
        <tissue evidence="2">Leaf</tissue>
    </source>
</reference>
<evidence type="ECO:0000313" key="2">
    <source>
        <dbReference type="EMBL" id="PKI62179.1"/>
    </source>
</evidence>
<name>A0A2I0K0U2_PUNGR</name>
<evidence type="ECO:0000313" key="3">
    <source>
        <dbReference type="Proteomes" id="UP000233551"/>
    </source>
</evidence>
<dbReference type="Proteomes" id="UP000233551">
    <property type="component" value="Unassembled WGS sequence"/>
</dbReference>
<proteinExistence type="predicted"/>
<accession>A0A2I0K0U2</accession>
<keyword evidence="3" id="KW-1185">Reference proteome</keyword>
<feature type="region of interest" description="Disordered" evidence="1">
    <location>
        <begin position="67"/>
        <end position="86"/>
    </location>
</feature>
<evidence type="ECO:0000256" key="1">
    <source>
        <dbReference type="SAM" id="MobiDB-lite"/>
    </source>
</evidence>
<comment type="caution">
    <text evidence="2">The sequence shown here is derived from an EMBL/GenBank/DDBJ whole genome shotgun (WGS) entry which is preliminary data.</text>
</comment>
<organism evidence="2 3">
    <name type="scientific">Punica granatum</name>
    <name type="common">Pomegranate</name>
    <dbReference type="NCBI Taxonomy" id="22663"/>
    <lineage>
        <taxon>Eukaryota</taxon>
        <taxon>Viridiplantae</taxon>
        <taxon>Streptophyta</taxon>
        <taxon>Embryophyta</taxon>
        <taxon>Tracheophyta</taxon>
        <taxon>Spermatophyta</taxon>
        <taxon>Magnoliopsida</taxon>
        <taxon>eudicotyledons</taxon>
        <taxon>Gunneridae</taxon>
        <taxon>Pentapetalae</taxon>
        <taxon>rosids</taxon>
        <taxon>malvids</taxon>
        <taxon>Myrtales</taxon>
        <taxon>Lythraceae</taxon>
        <taxon>Punica</taxon>
    </lineage>
</organism>
<gene>
    <name evidence="2" type="ORF">CRG98_017552</name>
</gene>
<sequence length="102" mass="10931">MSECGHIVQRERCEELLVISDQRLSSSVGSSEKSGSWQAGQRVMGRSAVVLGMGGAPKFYACGQLLPPPPSLNTPRPVRTGGGDFDMESQKAEIRQLVGREG</sequence>
<dbReference type="EMBL" id="PGOL01000988">
    <property type="protein sequence ID" value="PKI62179.1"/>
    <property type="molecule type" value="Genomic_DNA"/>
</dbReference>
<protein>
    <submittedName>
        <fullName evidence="2">Uncharacterized protein</fullName>
    </submittedName>
</protein>
<dbReference type="AlphaFoldDB" id="A0A2I0K0U2"/>